<reference evidence="2 3" key="1">
    <citation type="journal article" date="2024" name="G3 (Bethesda)">
        <title>Genome assembly of Hibiscus sabdariffa L. provides insights into metabolisms of medicinal natural products.</title>
        <authorList>
            <person name="Kim T."/>
        </authorList>
    </citation>
    <scope>NUCLEOTIDE SEQUENCE [LARGE SCALE GENOMIC DNA]</scope>
    <source>
        <strain evidence="2">TK-2024</strain>
        <tissue evidence="2">Old leaves</tissue>
    </source>
</reference>
<dbReference type="EMBL" id="JBBPBM010000784">
    <property type="protein sequence ID" value="KAK8491535.1"/>
    <property type="molecule type" value="Genomic_DNA"/>
</dbReference>
<feature type="compositionally biased region" description="Polar residues" evidence="1">
    <location>
        <begin position="189"/>
        <end position="199"/>
    </location>
</feature>
<comment type="caution">
    <text evidence="2">The sequence shown here is derived from an EMBL/GenBank/DDBJ whole genome shotgun (WGS) entry which is preliminary data.</text>
</comment>
<protein>
    <submittedName>
        <fullName evidence="2">Uncharacterized protein</fullName>
    </submittedName>
</protein>
<sequence>MSTKAKLTRCEVSKARLIYPFSKADVTDSSGFILIGYQKDKNYALTGRHLCLSSPIRRPLAEREIEDQERYKEEVSTPLQEDWLLSTSSFSSSDSSYTITFGIEISSLKFQGVDQEMLPESKKKFWTNAVNGGGSGCSGDSFLEEARRKQVVLRQFALQGLLRGSLPVAVSDAADRAESRTLGDDGTKTALSSPRRQEG</sequence>
<organism evidence="2 3">
    <name type="scientific">Hibiscus sabdariffa</name>
    <name type="common">roselle</name>
    <dbReference type="NCBI Taxonomy" id="183260"/>
    <lineage>
        <taxon>Eukaryota</taxon>
        <taxon>Viridiplantae</taxon>
        <taxon>Streptophyta</taxon>
        <taxon>Embryophyta</taxon>
        <taxon>Tracheophyta</taxon>
        <taxon>Spermatophyta</taxon>
        <taxon>Magnoliopsida</taxon>
        <taxon>eudicotyledons</taxon>
        <taxon>Gunneridae</taxon>
        <taxon>Pentapetalae</taxon>
        <taxon>rosids</taxon>
        <taxon>malvids</taxon>
        <taxon>Malvales</taxon>
        <taxon>Malvaceae</taxon>
        <taxon>Malvoideae</taxon>
        <taxon>Hibiscus</taxon>
    </lineage>
</organism>
<evidence type="ECO:0000313" key="2">
    <source>
        <dbReference type="EMBL" id="KAK8491535.1"/>
    </source>
</evidence>
<feature type="compositionally biased region" description="Basic and acidic residues" evidence="1">
    <location>
        <begin position="173"/>
        <end position="187"/>
    </location>
</feature>
<name>A0ABR2AEE3_9ROSI</name>
<feature type="region of interest" description="Disordered" evidence="1">
    <location>
        <begin position="173"/>
        <end position="199"/>
    </location>
</feature>
<gene>
    <name evidence="2" type="ORF">V6N12_057964</name>
</gene>
<evidence type="ECO:0000313" key="3">
    <source>
        <dbReference type="Proteomes" id="UP001472677"/>
    </source>
</evidence>
<keyword evidence="3" id="KW-1185">Reference proteome</keyword>
<dbReference type="Proteomes" id="UP001472677">
    <property type="component" value="Unassembled WGS sequence"/>
</dbReference>
<evidence type="ECO:0000256" key="1">
    <source>
        <dbReference type="SAM" id="MobiDB-lite"/>
    </source>
</evidence>
<proteinExistence type="predicted"/>
<accession>A0ABR2AEE3</accession>